<name>A0A1E7DR11_9BACI</name>
<dbReference type="CDD" id="cd00130">
    <property type="entry name" value="PAS"/>
    <property type="match status" value="1"/>
</dbReference>
<dbReference type="Proteomes" id="UP000095658">
    <property type="component" value="Unassembled WGS sequence"/>
</dbReference>
<accession>A0A1E7DR11</accession>
<dbReference type="Gene3D" id="3.30.450.20">
    <property type="entry name" value="PAS domain"/>
    <property type="match status" value="1"/>
</dbReference>
<gene>
    <name evidence="1" type="ORF">BA724_01385</name>
</gene>
<proteinExistence type="predicted"/>
<dbReference type="AlphaFoldDB" id="A0A1E7DR11"/>
<dbReference type="SUPFAM" id="SSF55785">
    <property type="entry name" value="PYP-like sensor domain (PAS domain)"/>
    <property type="match status" value="1"/>
</dbReference>
<dbReference type="EMBL" id="MAMP01000012">
    <property type="protein sequence ID" value="OES45501.1"/>
    <property type="molecule type" value="Genomic_DNA"/>
</dbReference>
<dbReference type="STRING" id="1714016.BA724_01385"/>
<reference evidence="1 2" key="1">
    <citation type="submission" date="2016-06" db="EMBL/GenBank/DDBJ databases">
        <title>Domibacillus iocasae genome sequencing.</title>
        <authorList>
            <person name="Verma A."/>
            <person name="Pal Y."/>
            <person name="Ojha A.K."/>
            <person name="Krishnamurthi S."/>
        </authorList>
    </citation>
    <scope>NUCLEOTIDE SEQUENCE [LARGE SCALE GENOMIC DNA]</scope>
    <source>
        <strain evidence="1 2">DSM 29979</strain>
    </source>
</reference>
<sequence>MLGANHENEILGKRIQEIFVIEEVDRLQDCLERLLNGESLPFCEYRIKMLNGRVIDVESNTVNITFPIRKECWGFCF</sequence>
<organism evidence="1 2">
    <name type="scientific">Domibacillus iocasae</name>
    <dbReference type="NCBI Taxonomy" id="1714016"/>
    <lineage>
        <taxon>Bacteria</taxon>
        <taxon>Bacillati</taxon>
        <taxon>Bacillota</taxon>
        <taxon>Bacilli</taxon>
        <taxon>Bacillales</taxon>
        <taxon>Bacillaceae</taxon>
        <taxon>Domibacillus</taxon>
    </lineage>
</organism>
<dbReference type="InterPro" id="IPR000014">
    <property type="entry name" value="PAS"/>
</dbReference>
<evidence type="ECO:0000313" key="1">
    <source>
        <dbReference type="EMBL" id="OES45501.1"/>
    </source>
</evidence>
<evidence type="ECO:0000313" key="2">
    <source>
        <dbReference type="Proteomes" id="UP000095658"/>
    </source>
</evidence>
<protein>
    <recommendedName>
        <fullName evidence="3">PAS domain-containing protein</fullName>
    </recommendedName>
</protein>
<evidence type="ECO:0008006" key="3">
    <source>
        <dbReference type="Google" id="ProtNLM"/>
    </source>
</evidence>
<dbReference type="InterPro" id="IPR035965">
    <property type="entry name" value="PAS-like_dom_sf"/>
</dbReference>
<keyword evidence="2" id="KW-1185">Reference proteome</keyword>
<comment type="caution">
    <text evidence="1">The sequence shown here is derived from an EMBL/GenBank/DDBJ whole genome shotgun (WGS) entry which is preliminary data.</text>
</comment>